<dbReference type="EMBL" id="ABEU02000011">
    <property type="status" value="NOT_ANNOTATED_CDS"/>
    <property type="molecule type" value="Genomic_DNA"/>
</dbReference>
<reference evidence="1 2" key="2">
    <citation type="journal article" date="2018" name="Plant J.">
        <title>The Physcomitrella patens chromosome-scale assembly reveals moss genome structure and evolution.</title>
        <authorList>
            <person name="Lang D."/>
            <person name="Ullrich K.K."/>
            <person name="Murat F."/>
            <person name="Fuchs J."/>
            <person name="Jenkins J."/>
            <person name="Haas F.B."/>
            <person name="Piednoel M."/>
            <person name="Gundlach H."/>
            <person name="Van Bel M."/>
            <person name="Meyberg R."/>
            <person name="Vives C."/>
            <person name="Morata J."/>
            <person name="Symeonidi A."/>
            <person name="Hiss M."/>
            <person name="Muchero W."/>
            <person name="Kamisugi Y."/>
            <person name="Saleh O."/>
            <person name="Blanc G."/>
            <person name="Decker E.L."/>
            <person name="van Gessel N."/>
            <person name="Grimwood J."/>
            <person name="Hayes R.D."/>
            <person name="Graham S.W."/>
            <person name="Gunter L.E."/>
            <person name="McDaniel S.F."/>
            <person name="Hoernstein S.N.W."/>
            <person name="Larsson A."/>
            <person name="Li F.W."/>
            <person name="Perroud P.F."/>
            <person name="Phillips J."/>
            <person name="Ranjan P."/>
            <person name="Rokshar D.S."/>
            <person name="Rothfels C.J."/>
            <person name="Schneider L."/>
            <person name="Shu S."/>
            <person name="Stevenson D.W."/>
            <person name="Thummler F."/>
            <person name="Tillich M."/>
            <person name="Villarreal Aguilar J.C."/>
            <person name="Widiez T."/>
            <person name="Wong G.K."/>
            <person name="Wymore A."/>
            <person name="Zhang Y."/>
            <person name="Zimmer A.D."/>
            <person name="Quatrano R.S."/>
            <person name="Mayer K.F.X."/>
            <person name="Goodstein D."/>
            <person name="Casacuberta J.M."/>
            <person name="Vandepoele K."/>
            <person name="Reski R."/>
            <person name="Cuming A.C."/>
            <person name="Tuskan G.A."/>
            <person name="Maumus F."/>
            <person name="Salse J."/>
            <person name="Schmutz J."/>
            <person name="Rensing S.A."/>
        </authorList>
    </citation>
    <scope>NUCLEOTIDE SEQUENCE [LARGE SCALE GENOMIC DNA]</scope>
    <source>
        <strain evidence="1 2">cv. Gransden 2004</strain>
    </source>
</reference>
<sequence length="108" mass="11578">MGSTMHSWSASESSTAAQALVRCLQVHHIRCSSPSRSLDPASVRCTRRIRIHHGDVVRNCSSGGDGQRGGPDSFAGSAAGHRVIRWAQRRMNNYSRCGGDGVNSLKAS</sequence>
<evidence type="ECO:0000313" key="2">
    <source>
        <dbReference type="Proteomes" id="UP000006727"/>
    </source>
</evidence>
<accession>A0A7I4A4T3</accession>
<keyword evidence="2" id="KW-1185">Reference proteome</keyword>
<organism evidence="1 2">
    <name type="scientific">Physcomitrium patens</name>
    <name type="common">Spreading-leaved earth moss</name>
    <name type="synonym">Physcomitrella patens</name>
    <dbReference type="NCBI Taxonomy" id="3218"/>
    <lineage>
        <taxon>Eukaryota</taxon>
        <taxon>Viridiplantae</taxon>
        <taxon>Streptophyta</taxon>
        <taxon>Embryophyta</taxon>
        <taxon>Bryophyta</taxon>
        <taxon>Bryophytina</taxon>
        <taxon>Bryopsida</taxon>
        <taxon>Funariidae</taxon>
        <taxon>Funariales</taxon>
        <taxon>Funariaceae</taxon>
        <taxon>Physcomitrium</taxon>
    </lineage>
</organism>
<dbReference type="AlphaFoldDB" id="A0A7I4A4T3"/>
<dbReference type="Proteomes" id="UP000006727">
    <property type="component" value="Chromosome 11"/>
</dbReference>
<name>A0A7I4A4T3_PHYPA</name>
<reference evidence="1 2" key="1">
    <citation type="journal article" date="2008" name="Science">
        <title>The Physcomitrella genome reveals evolutionary insights into the conquest of land by plants.</title>
        <authorList>
            <person name="Rensing S."/>
            <person name="Lang D."/>
            <person name="Zimmer A."/>
            <person name="Terry A."/>
            <person name="Salamov A."/>
            <person name="Shapiro H."/>
            <person name="Nishiyama T."/>
            <person name="Perroud P.-F."/>
            <person name="Lindquist E."/>
            <person name="Kamisugi Y."/>
            <person name="Tanahashi T."/>
            <person name="Sakakibara K."/>
            <person name="Fujita T."/>
            <person name="Oishi K."/>
            <person name="Shin-I T."/>
            <person name="Kuroki Y."/>
            <person name="Toyoda A."/>
            <person name="Suzuki Y."/>
            <person name="Hashimoto A."/>
            <person name="Yamaguchi K."/>
            <person name="Sugano A."/>
            <person name="Kohara Y."/>
            <person name="Fujiyama A."/>
            <person name="Anterola A."/>
            <person name="Aoki S."/>
            <person name="Ashton N."/>
            <person name="Barbazuk W.B."/>
            <person name="Barker E."/>
            <person name="Bennetzen J."/>
            <person name="Bezanilla M."/>
            <person name="Blankenship R."/>
            <person name="Cho S.H."/>
            <person name="Dutcher S."/>
            <person name="Estelle M."/>
            <person name="Fawcett J.A."/>
            <person name="Gundlach H."/>
            <person name="Hanada K."/>
            <person name="Heyl A."/>
            <person name="Hicks K.A."/>
            <person name="Hugh J."/>
            <person name="Lohr M."/>
            <person name="Mayer K."/>
            <person name="Melkozernov A."/>
            <person name="Murata T."/>
            <person name="Nelson D."/>
            <person name="Pils B."/>
            <person name="Prigge M."/>
            <person name="Reiss B."/>
            <person name="Renner T."/>
            <person name="Rombauts S."/>
            <person name="Rushton P."/>
            <person name="Sanderfoot A."/>
            <person name="Schween G."/>
            <person name="Shiu S.-H."/>
            <person name="Stueber K."/>
            <person name="Theodoulou F.L."/>
            <person name="Tu H."/>
            <person name="Van de Peer Y."/>
            <person name="Verrier P.J."/>
            <person name="Waters E."/>
            <person name="Wood A."/>
            <person name="Yang L."/>
            <person name="Cove D."/>
            <person name="Cuming A."/>
            <person name="Hasebe M."/>
            <person name="Lucas S."/>
            <person name="Mishler D.B."/>
            <person name="Reski R."/>
            <person name="Grigoriev I."/>
            <person name="Quatrano R.S."/>
            <person name="Boore J.L."/>
        </authorList>
    </citation>
    <scope>NUCLEOTIDE SEQUENCE [LARGE SCALE GENOMIC DNA]</scope>
    <source>
        <strain evidence="1 2">cv. Gransden 2004</strain>
    </source>
</reference>
<dbReference type="Gramene" id="Pp3c11_10560V3.2">
    <property type="protein sequence ID" value="Pp3c11_10560V3.2"/>
    <property type="gene ID" value="Pp3c11_10560"/>
</dbReference>
<reference evidence="1" key="3">
    <citation type="submission" date="2020-12" db="UniProtKB">
        <authorList>
            <consortium name="EnsemblPlants"/>
        </authorList>
    </citation>
    <scope>IDENTIFICATION</scope>
</reference>
<evidence type="ECO:0000313" key="1">
    <source>
        <dbReference type="EnsemblPlants" id="Pp3c11_10560V3.2"/>
    </source>
</evidence>
<gene>
    <name evidence="1" type="primary">LOC112288410</name>
</gene>
<dbReference type="EnsemblPlants" id="Pp3c11_10560V3.2">
    <property type="protein sequence ID" value="Pp3c11_10560V3.2"/>
    <property type="gene ID" value="Pp3c11_10560"/>
</dbReference>
<proteinExistence type="predicted"/>
<protein>
    <submittedName>
        <fullName evidence="1">Uncharacterized protein</fullName>
    </submittedName>
</protein>